<keyword evidence="1" id="KW-0732">Signal</keyword>
<dbReference type="Proteomes" id="UP001221189">
    <property type="component" value="Unassembled WGS sequence"/>
</dbReference>
<gene>
    <name evidence="2" type="ORF">PRZ03_17800</name>
</gene>
<evidence type="ECO:0000256" key="1">
    <source>
        <dbReference type="SAM" id="SignalP"/>
    </source>
</evidence>
<dbReference type="RefSeq" id="WP_273601570.1">
    <property type="nucleotide sequence ID" value="NZ_JAQQXT010000012.1"/>
</dbReference>
<protein>
    <submittedName>
        <fullName evidence="2">Uncharacterized protein</fullName>
    </submittedName>
</protein>
<sequence>MNRRIFIVALGAALASPGAMCGESVYLESIQCVGGRYGLVLPNDLRRLKSLSKLLRESVSEVEQWDGYTATRKTLFFDGLELGIAEFSNDPARVMVTHAEVSKPSWNRLSPFKLGRPAAEAQALIGESAKGDDELKNSYGSDSDTVDFQAVSGVVIRVSYSCYSG</sequence>
<evidence type="ECO:0000313" key="3">
    <source>
        <dbReference type="Proteomes" id="UP001221189"/>
    </source>
</evidence>
<feature type="signal peptide" evidence="1">
    <location>
        <begin position="1"/>
        <end position="21"/>
    </location>
</feature>
<organism evidence="2 3">
    <name type="scientific">Roseateles albus</name>
    <dbReference type="NCBI Taxonomy" id="2987525"/>
    <lineage>
        <taxon>Bacteria</taxon>
        <taxon>Pseudomonadati</taxon>
        <taxon>Pseudomonadota</taxon>
        <taxon>Betaproteobacteria</taxon>
        <taxon>Burkholderiales</taxon>
        <taxon>Sphaerotilaceae</taxon>
        <taxon>Roseateles</taxon>
    </lineage>
</organism>
<reference evidence="2 3" key="1">
    <citation type="submission" date="2022-10" db="EMBL/GenBank/DDBJ databases">
        <title>Paucibacter sp. hw1 Genome sequencing.</title>
        <authorList>
            <person name="Park S."/>
        </authorList>
    </citation>
    <scope>NUCLEOTIDE SEQUENCE [LARGE SCALE GENOMIC DNA]</scope>
    <source>
        <strain evidence="3">hw1</strain>
    </source>
</reference>
<feature type="chain" id="PRO_5046312092" evidence="1">
    <location>
        <begin position="22"/>
        <end position="165"/>
    </location>
</feature>
<comment type="caution">
    <text evidence="2">The sequence shown here is derived from an EMBL/GenBank/DDBJ whole genome shotgun (WGS) entry which is preliminary data.</text>
</comment>
<accession>A0ABT5KHL7</accession>
<evidence type="ECO:0000313" key="2">
    <source>
        <dbReference type="EMBL" id="MDC8773439.1"/>
    </source>
</evidence>
<proteinExistence type="predicted"/>
<dbReference type="EMBL" id="JAQQXT010000012">
    <property type="protein sequence ID" value="MDC8773439.1"/>
    <property type="molecule type" value="Genomic_DNA"/>
</dbReference>
<name>A0ABT5KHL7_9BURK</name>
<keyword evidence="3" id="KW-1185">Reference proteome</keyword>